<evidence type="ECO:0000313" key="3">
    <source>
        <dbReference type="EMBL" id="MBC3394267.1"/>
    </source>
</evidence>
<dbReference type="EMBL" id="JABWQX020000001">
    <property type="protein sequence ID" value="MBV4551722.1"/>
    <property type="molecule type" value="Genomic_DNA"/>
</dbReference>
<keyword evidence="2" id="KW-0812">Transmembrane</keyword>
<keyword evidence="2" id="KW-1133">Transmembrane helix</keyword>
<evidence type="ECO:0000256" key="1">
    <source>
        <dbReference type="SAM" id="Coils"/>
    </source>
</evidence>
<keyword evidence="5" id="KW-1185">Reference proteome</keyword>
<feature type="transmembrane region" description="Helical" evidence="2">
    <location>
        <begin position="253"/>
        <end position="270"/>
    </location>
</feature>
<feature type="coiled-coil region" evidence="1">
    <location>
        <begin position="204"/>
        <end position="238"/>
    </location>
</feature>
<comment type="caution">
    <text evidence="3">The sequence shown here is derived from an EMBL/GenBank/DDBJ whole genome shotgun (WGS) entry which is preliminary data.</text>
</comment>
<dbReference type="Proteomes" id="UP000659438">
    <property type="component" value="Unassembled WGS sequence"/>
</dbReference>
<proteinExistence type="predicted"/>
<accession>A0A923FL92</accession>
<name>A0A923FL92_9PSED</name>
<evidence type="ECO:0000313" key="4">
    <source>
        <dbReference type="EMBL" id="MBV4551722.1"/>
    </source>
</evidence>
<reference evidence="3 5" key="1">
    <citation type="journal article" date="2020" name="Microorganisms">
        <title>Reliable Identification of Environmental Pseudomonas Isolates Using the rpoD Gene.</title>
        <authorList>
            <consortium name="The Broad Institute Genome Sequencing Platform"/>
            <person name="Girard L."/>
            <person name="Lood C."/>
            <person name="Rokni-Zadeh H."/>
            <person name="van Noort V."/>
            <person name="Lavigne R."/>
            <person name="De Mot R."/>
        </authorList>
    </citation>
    <scope>NUCLEOTIDE SEQUENCE</scope>
    <source>
        <strain evidence="3 5">SWRI102</strain>
    </source>
</reference>
<sequence length="273" mass="31542">MALPSFDRAWPERKGMKPRILVLEIRDKDRVEASPLCWIVVEREEKYERDSNGEICSASIRLSYRRITGKHPSYESGHGQFDSSYSRFFNTVSLTSSSIATGSVYLGLPELHGQRIGTYLMNVIVEWVQQWPDAAVNPVELRMGQARADNKARRNRFYEQFGLEFDYVDSGKREGLSRPMQVRALNVVETWKKNIFEHTMFDHLAERLDAVESAQAKLAALNRAFVCLREEQKNAEARPFRWAIKRLYNQSRGLVTAGLILAVCISLFWFKTR</sequence>
<gene>
    <name evidence="4" type="ORF">HU742_011300</name>
    <name evidence="3" type="ORF">HU742_03555</name>
</gene>
<evidence type="ECO:0000313" key="5">
    <source>
        <dbReference type="Proteomes" id="UP000659438"/>
    </source>
</evidence>
<organism evidence="3">
    <name type="scientific">Pseudomonas marvdashtae</name>
    <dbReference type="NCBI Taxonomy" id="2745500"/>
    <lineage>
        <taxon>Bacteria</taxon>
        <taxon>Pseudomonadati</taxon>
        <taxon>Pseudomonadota</taxon>
        <taxon>Gammaproteobacteria</taxon>
        <taxon>Pseudomonadales</taxon>
        <taxon>Pseudomonadaceae</taxon>
        <taxon>Pseudomonas</taxon>
    </lineage>
</organism>
<reference evidence="4" key="3">
    <citation type="submission" date="2021-06" db="EMBL/GenBank/DDBJ databases">
        <title>Updating the genus Pseudomonas: Description of 43 new species and partition of the Pseudomonas putida group.</title>
        <authorList>
            <person name="Girard L."/>
            <person name="Lood C."/>
            <person name="Vandamme P."/>
            <person name="Rokni-Zadeh H."/>
            <person name="Van Noort V."/>
            <person name="Hofte M."/>
            <person name="Lavigne R."/>
            <person name="De Mot R."/>
        </authorList>
    </citation>
    <scope>NUCLEOTIDE SEQUENCE</scope>
    <source>
        <strain evidence="4">SWRI102</strain>
    </source>
</reference>
<dbReference type="AlphaFoldDB" id="A0A923FL92"/>
<evidence type="ECO:0000256" key="2">
    <source>
        <dbReference type="SAM" id="Phobius"/>
    </source>
</evidence>
<keyword evidence="1" id="KW-0175">Coiled coil</keyword>
<dbReference type="RefSeq" id="WP_186642556.1">
    <property type="nucleotide sequence ID" value="NZ_JABWQX020000001.1"/>
</dbReference>
<protein>
    <submittedName>
        <fullName evidence="3">Uncharacterized protein</fullName>
    </submittedName>
</protein>
<keyword evidence="2" id="KW-0472">Membrane</keyword>
<dbReference type="EMBL" id="JABWQX010000001">
    <property type="protein sequence ID" value="MBC3394267.1"/>
    <property type="molecule type" value="Genomic_DNA"/>
</dbReference>
<reference evidence="3" key="2">
    <citation type="submission" date="2020-07" db="EMBL/GenBank/DDBJ databases">
        <authorList>
            <person name="Lood C."/>
            <person name="Girard L."/>
        </authorList>
    </citation>
    <scope>NUCLEOTIDE SEQUENCE</scope>
    <source>
        <strain evidence="3">SWRI102</strain>
    </source>
</reference>